<feature type="compositionally biased region" description="Gly residues" evidence="1">
    <location>
        <begin position="72"/>
        <end position="89"/>
    </location>
</feature>
<protein>
    <submittedName>
        <fullName evidence="2">Beta-xylosidase</fullName>
    </submittedName>
</protein>
<sequence>MSCGALLVASTGAYAQHPMTSGAHTPENGAAAAQAAPDPSGSAVHESHAPQAKDAKGAKKGATAGSKSKPEGAGGFDNGLYGTGSGSNK</sequence>
<accession>A0ABX8UYZ5</accession>
<evidence type="ECO:0000313" key="2">
    <source>
        <dbReference type="EMBL" id="QYD73876.1"/>
    </source>
</evidence>
<proteinExistence type="predicted"/>
<organism evidence="2 3">
    <name type="scientific">Paraburkholderia edwinii</name>
    <dbReference type="NCBI Taxonomy" id="2861782"/>
    <lineage>
        <taxon>Bacteria</taxon>
        <taxon>Pseudomonadati</taxon>
        <taxon>Pseudomonadota</taxon>
        <taxon>Betaproteobacteria</taxon>
        <taxon>Burkholderiales</taxon>
        <taxon>Burkholderiaceae</taxon>
        <taxon>Paraburkholderia</taxon>
    </lineage>
</organism>
<name>A0ABX8UYZ5_9BURK</name>
<evidence type="ECO:0000313" key="3">
    <source>
        <dbReference type="Proteomes" id="UP000826462"/>
    </source>
</evidence>
<reference evidence="2 3" key="1">
    <citation type="submission" date="2021-07" db="EMBL/GenBank/DDBJ databases">
        <title>Paraburkholderia edwinii protects Aspergillus sp. from phenazines by acting as a toxin sponge.</title>
        <authorList>
            <person name="Dahlstrom K.M."/>
            <person name="Newman D.K."/>
        </authorList>
    </citation>
    <scope>NUCLEOTIDE SEQUENCE [LARGE SCALE GENOMIC DNA]</scope>
    <source>
        <strain evidence="2 3">Pe01</strain>
    </source>
</reference>
<feature type="region of interest" description="Disordered" evidence="1">
    <location>
        <begin position="14"/>
        <end position="89"/>
    </location>
</feature>
<evidence type="ECO:0000256" key="1">
    <source>
        <dbReference type="SAM" id="MobiDB-lite"/>
    </source>
</evidence>
<dbReference type="EMBL" id="CP080096">
    <property type="protein sequence ID" value="QYD73876.1"/>
    <property type="molecule type" value="Genomic_DNA"/>
</dbReference>
<keyword evidence="3" id="KW-1185">Reference proteome</keyword>
<feature type="compositionally biased region" description="Basic and acidic residues" evidence="1">
    <location>
        <begin position="45"/>
        <end position="57"/>
    </location>
</feature>
<gene>
    <name evidence="2" type="ORF">KZJ38_30920</name>
</gene>
<dbReference type="Proteomes" id="UP000826462">
    <property type="component" value="Chromosome 2"/>
</dbReference>